<dbReference type="EMBL" id="JACEFO010001719">
    <property type="protein sequence ID" value="KAF8717073.1"/>
    <property type="molecule type" value="Genomic_DNA"/>
</dbReference>
<gene>
    <name evidence="2" type="ORF">HU200_026184</name>
</gene>
<evidence type="ECO:0000313" key="3">
    <source>
        <dbReference type="Proteomes" id="UP000636709"/>
    </source>
</evidence>
<reference evidence="2" key="1">
    <citation type="submission" date="2020-07" db="EMBL/GenBank/DDBJ databases">
        <title>Genome sequence and genetic diversity analysis of an under-domesticated orphan crop, white fonio (Digitaria exilis).</title>
        <authorList>
            <person name="Bennetzen J.L."/>
            <person name="Chen S."/>
            <person name="Ma X."/>
            <person name="Wang X."/>
            <person name="Yssel A.E.J."/>
            <person name="Chaluvadi S.R."/>
            <person name="Johnson M."/>
            <person name="Gangashetty P."/>
            <person name="Hamidou F."/>
            <person name="Sanogo M.D."/>
            <person name="Zwaenepoel A."/>
            <person name="Wallace J."/>
            <person name="Van De Peer Y."/>
            <person name="Van Deynze A."/>
        </authorList>
    </citation>
    <scope>NUCLEOTIDE SEQUENCE</scope>
    <source>
        <tissue evidence="2">Leaves</tissue>
    </source>
</reference>
<comment type="caution">
    <text evidence="2">The sequence shown here is derived from an EMBL/GenBank/DDBJ whole genome shotgun (WGS) entry which is preliminary data.</text>
</comment>
<dbReference type="Proteomes" id="UP000636709">
    <property type="component" value="Unassembled WGS sequence"/>
</dbReference>
<dbReference type="PANTHER" id="PTHR37211:SF1">
    <property type="entry name" value="EXPRESSED PROTEIN"/>
    <property type="match status" value="1"/>
</dbReference>
<dbReference type="AlphaFoldDB" id="A0A835BZQ0"/>
<evidence type="ECO:0000313" key="2">
    <source>
        <dbReference type="EMBL" id="KAF8717073.1"/>
    </source>
</evidence>
<sequence>MGKSGKKPRESHRQGRGRRASHFGDDGGDDLPSSAYDAPPPHHEDSSDDGDTNEETAEDERDGDAEAVEQDEWQAGSMPSKFHLYQLSVQSPKGDISYLQKFFLMYVGRRVPLHLQEDFCGTALLSSEWIRTDARRTAIGLDLDLESLEWCLENNLSKIGADGYSRMLLFHGNVLQPKEARLVKQKFNDLVQGLDVNSNNGANSKCVANSTMSGAALPGRDIICAFNYSCCCLHSRKDLVLYFRHAFNALSKRGGIFVMDVYGGTSSERKLRLQRKFPSFTVSDVELMVNTIVIKKSIKIPFFWSGVKQNIM</sequence>
<dbReference type="PANTHER" id="PTHR37211">
    <property type="entry name" value="EXPRESSED PROTEIN"/>
    <property type="match status" value="1"/>
</dbReference>
<dbReference type="SUPFAM" id="SSF53335">
    <property type="entry name" value="S-adenosyl-L-methionine-dependent methyltransferases"/>
    <property type="match status" value="1"/>
</dbReference>
<protein>
    <submittedName>
        <fullName evidence="2">Uncharacterized protein</fullName>
    </submittedName>
</protein>
<organism evidence="2 3">
    <name type="scientific">Digitaria exilis</name>
    <dbReference type="NCBI Taxonomy" id="1010633"/>
    <lineage>
        <taxon>Eukaryota</taxon>
        <taxon>Viridiplantae</taxon>
        <taxon>Streptophyta</taxon>
        <taxon>Embryophyta</taxon>
        <taxon>Tracheophyta</taxon>
        <taxon>Spermatophyta</taxon>
        <taxon>Magnoliopsida</taxon>
        <taxon>Liliopsida</taxon>
        <taxon>Poales</taxon>
        <taxon>Poaceae</taxon>
        <taxon>PACMAD clade</taxon>
        <taxon>Panicoideae</taxon>
        <taxon>Panicodae</taxon>
        <taxon>Paniceae</taxon>
        <taxon>Anthephorinae</taxon>
        <taxon>Digitaria</taxon>
    </lineage>
</organism>
<feature type="compositionally biased region" description="Acidic residues" evidence="1">
    <location>
        <begin position="46"/>
        <end position="68"/>
    </location>
</feature>
<name>A0A835BZQ0_9POAL</name>
<dbReference type="InterPro" id="IPR029063">
    <property type="entry name" value="SAM-dependent_MTases_sf"/>
</dbReference>
<keyword evidence="3" id="KW-1185">Reference proteome</keyword>
<dbReference type="Gene3D" id="3.40.50.150">
    <property type="entry name" value="Vaccinia Virus protein VP39"/>
    <property type="match status" value="1"/>
</dbReference>
<dbReference type="OrthoDB" id="3342809at2759"/>
<evidence type="ECO:0000256" key="1">
    <source>
        <dbReference type="SAM" id="MobiDB-lite"/>
    </source>
</evidence>
<accession>A0A835BZQ0</accession>
<feature type="region of interest" description="Disordered" evidence="1">
    <location>
        <begin position="1"/>
        <end position="68"/>
    </location>
</feature>
<proteinExistence type="predicted"/>